<dbReference type="AlphaFoldDB" id="A0A9K3CRU9"/>
<evidence type="ECO:0000313" key="2">
    <source>
        <dbReference type="EMBL" id="GIQ81233.1"/>
    </source>
</evidence>
<dbReference type="Proteomes" id="UP000265618">
    <property type="component" value="Unassembled WGS sequence"/>
</dbReference>
<proteinExistence type="predicted"/>
<comment type="caution">
    <text evidence="2">The sequence shown here is derived from an EMBL/GenBank/DDBJ whole genome shotgun (WGS) entry which is preliminary data.</text>
</comment>
<keyword evidence="1" id="KW-1133">Transmembrane helix</keyword>
<gene>
    <name evidence="2" type="ORF">KIPB_002159</name>
</gene>
<feature type="transmembrane region" description="Helical" evidence="1">
    <location>
        <begin position="177"/>
        <end position="201"/>
    </location>
</feature>
<organism evidence="2 3">
    <name type="scientific">Kipferlia bialata</name>
    <dbReference type="NCBI Taxonomy" id="797122"/>
    <lineage>
        <taxon>Eukaryota</taxon>
        <taxon>Metamonada</taxon>
        <taxon>Carpediemonas-like organisms</taxon>
        <taxon>Kipferlia</taxon>
    </lineage>
</organism>
<keyword evidence="3" id="KW-1185">Reference proteome</keyword>
<keyword evidence="1" id="KW-0812">Transmembrane</keyword>
<protein>
    <submittedName>
        <fullName evidence="2">Uncharacterized protein</fullName>
    </submittedName>
</protein>
<name>A0A9K3CRU9_9EUKA</name>
<reference evidence="2 3" key="1">
    <citation type="journal article" date="2018" name="PLoS ONE">
        <title>The draft genome of Kipferlia bialata reveals reductive genome evolution in fornicate parasites.</title>
        <authorList>
            <person name="Tanifuji G."/>
            <person name="Takabayashi S."/>
            <person name="Kume K."/>
            <person name="Takagi M."/>
            <person name="Nakayama T."/>
            <person name="Kamikawa R."/>
            <person name="Inagaki Y."/>
            <person name="Hashimoto T."/>
        </authorList>
    </citation>
    <scope>NUCLEOTIDE SEQUENCE [LARGE SCALE GENOMIC DNA]</scope>
    <source>
        <strain evidence="2">NY0173</strain>
    </source>
</reference>
<accession>A0A9K3CRU9</accession>
<keyword evidence="1" id="KW-0472">Membrane</keyword>
<evidence type="ECO:0000256" key="1">
    <source>
        <dbReference type="SAM" id="Phobius"/>
    </source>
</evidence>
<evidence type="ECO:0000313" key="3">
    <source>
        <dbReference type="Proteomes" id="UP000265618"/>
    </source>
</evidence>
<dbReference type="EMBL" id="BDIP01000340">
    <property type="protein sequence ID" value="GIQ81233.1"/>
    <property type="molecule type" value="Genomic_DNA"/>
</dbReference>
<sequence>MCPSFWTNLPVETDNIYQTLGEATITLTDLGSELDGDDVMLIPLDDPSCAASGTCPSLSDAVSGDYTVGPMEGSLLPKGYLVTSAVPALVEVGSPITEIPTRIAVEDLTTFDLSMPTVEGVISALTSSVDTVISRYTEILSIPLWQEVGVFTLSALPGWKARTIIAEDSVVLATSALWVGGMGIMGVMVLALVVGVFRVCVSRGVVSRLLKRERPVDVRLGRVAVTHTTGERLTVKQPKKPVEAISSDVQKAAQSHIVKLENDF</sequence>